<organism evidence="2 3">
    <name type="scientific">[Myrmecia] bisecta</name>
    <dbReference type="NCBI Taxonomy" id="41462"/>
    <lineage>
        <taxon>Eukaryota</taxon>
        <taxon>Viridiplantae</taxon>
        <taxon>Chlorophyta</taxon>
        <taxon>core chlorophytes</taxon>
        <taxon>Trebouxiophyceae</taxon>
        <taxon>Trebouxiales</taxon>
        <taxon>Trebouxiaceae</taxon>
        <taxon>Myrmecia</taxon>
    </lineage>
</organism>
<dbReference type="InterPro" id="IPR020904">
    <property type="entry name" value="Sc_DH/Rdtase_CS"/>
</dbReference>
<dbReference type="PANTHER" id="PTHR45274:SF2">
    <property type="entry name" value="NAD(P)-BINDING ROSSMANN-FOLD SUPERFAMILY PROTEIN"/>
    <property type="match status" value="1"/>
</dbReference>
<dbReference type="AlphaFoldDB" id="A0AAW1QE97"/>
<reference evidence="2 3" key="1">
    <citation type="journal article" date="2024" name="Nat. Commun.">
        <title>Phylogenomics reveals the evolutionary origins of lichenization in chlorophyte algae.</title>
        <authorList>
            <person name="Puginier C."/>
            <person name="Libourel C."/>
            <person name="Otte J."/>
            <person name="Skaloud P."/>
            <person name="Haon M."/>
            <person name="Grisel S."/>
            <person name="Petersen M."/>
            <person name="Berrin J.G."/>
            <person name="Delaux P.M."/>
            <person name="Dal Grande F."/>
            <person name="Keller J."/>
        </authorList>
    </citation>
    <scope>NUCLEOTIDE SEQUENCE [LARGE SCALE GENOMIC DNA]</scope>
    <source>
        <strain evidence="2 3">SAG 2043</strain>
    </source>
</reference>
<dbReference type="Gene3D" id="3.40.50.720">
    <property type="entry name" value="NAD(P)-binding Rossmann-like Domain"/>
    <property type="match status" value="1"/>
</dbReference>
<dbReference type="PANTHER" id="PTHR45274">
    <property type="entry name" value="NAD(P)-BINDING ROSSMANN-FOLD SUPERFAMILY PROTEIN"/>
    <property type="match status" value="1"/>
</dbReference>
<dbReference type="PRINTS" id="PR00081">
    <property type="entry name" value="GDHRDH"/>
</dbReference>
<accession>A0AAW1QE97</accession>
<keyword evidence="3" id="KW-1185">Reference proteome</keyword>
<name>A0AAW1QE97_9CHLO</name>
<dbReference type="InterPro" id="IPR057326">
    <property type="entry name" value="KR_dom"/>
</dbReference>
<feature type="domain" description="Ketoreductase" evidence="1">
    <location>
        <begin position="112"/>
        <end position="305"/>
    </location>
</feature>
<comment type="caution">
    <text evidence="2">The sequence shown here is derived from an EMBL/GenBank/DDBJ whole genome shotgun (WGS) entry which is preliminary data.</text>
</comment>
<evidence type="ECO:0000313" key="2">
    <source>
        <dbReference type="EMBL" id="KAK9819730.1"/>
    </source>
</evidence>
<gene>
    <name evidence="2" type="ORF">WJX72_001706</name>
</gene>
<proteinExistence type="predicted"/>
<dbReference type="SUPFAM" id="SSF51735">
    <property type="entry name" value="NAD(P)-binding Rossmann-fold domains"/>
    <property type="match status" value="1"/>
</dbReference>
<dbReference type="InterPro" id="IPR036291">
    <property type="entry name" value="NAD(P)-bd_dom_sf"/>
</dbReference>
<dbReference type="InterPro" id="IPR002347">
    <property type="entry name" value="SDR_fam"/>
</dbReference>
<dbReference type="PROSITE" id="PS00061">
    <property type="entry name" value="ADH_SHORT"/>
    <property type="match status" value="1"/>
</dbReference>
<dbReference type="Proteomes" id="UP001489004">
    <property type="component" value="Unassembled WGS sequence"/>
</dbReference>
<dbReference type="EMBL" id="JALJOR010000003">
    <property type="protein sequence ID" value="KAK9819730.1"/>
    <property type="molecule type" value="Genomic_DNA"/>
</dbReference>
<protein>
    <recommendedName>
        <fullName evidence="1">Ketoreductase domain-containing protein</fullName>
    </recommendedName>
</protein>
<evidence type="ECO:0000259" key="1">
    <source>
        <dbReference type="SMART" id="SM00822"/>
    </source>
</evidence>
<sequence>MCGTEYRLQSNRLDLAPPRQHRALISPSANSKGSVRSGVVLRVCCNMSPGLGLLDSAQRATTAAVESLGLPGIAAVAAGTYCLWTLLRFVRADADLRLLSKRKAPEDAFEDKVVWITGASQGLGAELAKRLAARGARLVLSSRQEGALQKVKEACRGKHAPDGILVLPFDLCANYSVMAEAAAVADSAFLELPGELDSSGVDYLLHNAGASQHAVAEETSADVMEQLFELNTLGPVKLTRAALPYMLSRKKGQIVVVSSMAGKVPSPGQAVYSGAKSALLGYFHALHAEVCDRGVSVTICCPGPVCAADDSRPRSVYGPDGLKQQAAAVSTSGKMPLPRVVELMLRAAYHKLDECWIARHPVLLMGYLMQYCPTLGLRVLRWLGPARAQRIRRGESGYEVQGVLAGAFASKTD</sequence>
<evidence type="ECO:0000313" key="3">
    <source>
        <dbReference type="Proteomes" id="UP001489004"/>
    </source>
</evidence>
<dbReference type="SMART" id="SM00822">
    <property type="entry name" value="PKS_KR"/>
    <property type="match status" value="1"/>
</dbReference>
<dbReference type="Pfam" id="PF00106">
    <property type="entry name" value="adh_short"/>
    <property type="match status" value="1"/>
</dbReference>